<dbReference type="InterPro" id="IPR032295">
    <property type="entry name" value="DUF4842"/>
</dbReference>
<comment type="caution">
    <text evidence="2">The sequence shown here is derived from an EMBL/GenBank/DDBJ whole genome shotgun (WGS) entry which is preliminary data.</text>
</comment>
<dbReference type="Pfam" id="PF16130">
    <property type="entry name" value="DUF4842"/>
    <property type="match status" value="1"/>
</dbReference>
<sequence length="386" mass="41274">MKKAVVTFLFFIGIISESQSVKAQSQNCDITKINGGGFSTTIKSVVCNPNNTYTIVLQVSHNGCGGPKCKELSHLSIEAAPGTYSNMSLQVLSGNMKGGNLVVGPNLGSDPFQGFKFDNIKNIGGGKAGVLQIIYTLTSLQSQRISAKAGTNGQIVTFSIADFRYVMNCNGTSCAPLPADSDGDGVPDAQDEFPNDSERAFSNKVAQGTLAFEDLWPFNGDYDFNDMVIEYQLTAITSNSNKVKDIKATFKLRAFGAGFKNGFGFQFGNSTVNQSLITASGSILTEDFIQLGSNGLESGQAVPTVIVFDNAYELMPHPGGGAIGVNTTPGAAYQQPATVTINITFSTASYTIAELNLTGFNPFIFSNQQEEEKFTYPIIRLLHLLI</sequence>
<dbReference type="Proteomes" id="UP000253517">
    <property type="component" value="Unassembled WGS sequence"/>
</dbReference>
<reference evidence="2 3" key="1">
    <citation type="submission" date="2018-07" db="EMBL/GenBank/DDBJ databases">
        <title>Genomic Encyclopedia of Type Strains, Phase IV (KMG-IV): sequencing the most valuable type-strain genomes for metagenomic binning, comparative biology and taxonomic classification.</title>
        <authorList>
            <person name="Goeker M."/>
        </authorList>
    </citation>
    <scope>NUCLEOTIDE SEQUENCE [LARGE SCALE GENOMIC DNA]</scope>
    <source>
        <strain evidence="2 3">DSM 21410</strain>
    </source>
</reference>
<proteinExistence type="predicted"/>
<accession>A0A369AC83</accession>
<evidence type="ECO:0000259" key="1">
    <source>
        <dbReference type="Pfam" id="PF16130"/>
    </source>
</evidence>
<feature type="domain" description="DUF4842" evidence="1">
    <location>
        <begin position="241"/>
        <end position="371"/>
    </location>
</feature>
<evidence type="ECO:0000313" key="2">
    <source>
        <dbReference type="EMBL" id="RCX05024.1"/>
    </source>
</evidence>
<dbReference type="RefSeq" id="WP_114365605.1">
    <property type="nucleotide sequence ID" value="NZ_BHZF01000001.1"/>
</dbReference>
<dbReference type="NCBIfam" id="TIGR04456">
    <property type="entry name" value="LruC_dom"/>
    <property type="match status" value="1"/>
</dbReference>
<protein>
    <submittedName>
        <fullName evidence="2">LruC domain-containing protein</fullName>
    </submittedName>
</protein>
<name>A0A369AC83_9FLAO</name>
<organism evidence="2 3">
    <name type="scientific">Schleiferia thermophila</name>
    <dbReference type="NCBI Taxonomy" id="884107"/>
    <lineage>
        <taxon>Bacteria</taxon>
        <taxon>Pseudomonadati</taxon>
        <taxon>Bacteroidota</taxon>
        <taxon>Flavobacteriia</taxon>
        <taxon>Flavobacteriales</taxon>
        <taxon>Schleiferiaceae</taxon>
        <taxon>Schleiferia</taxon>
    </lineage>
</organism>
<keyword evidence="3" id="KW-1185">Reference proteome</keyword>
<gene>
    <name evidence="2" type="ORF">DES35_101303</name>
</gene>
<dbReference type="AlphaFoldDB" id="A0A369AC83"/>
<dbReference type="InterPro" id="IPR031025">
    <property type="entry name" value="LruC_dom"/>
</dbReference>
<evidence type="ECO:0000313" key="3">
    <source>
        <dbReference type="Proteomes" id="UP000253517"/>
    </source>
</evidence>
<dbReference type="EMBL" id="QPJS01000001">
    <property type="protein sequence ID" value="RCX05024.1"/>
    <property type="molecule type" value="Genomic_DNA"/>
</dbReference>